<keyword evidence="10" id="KW-1185">Reference proteome</keyword>
<dbReference type="Pfam" id="PF00132">
    <property type="entry name" value="Hexapep"/>
    <property type="match status" value="2"/>
</dbReference>
<evidence type="ECO:0000313" key="9">
    <source>
        <dbReference type="EMBL" id="MBW8640455.1"/>
    </source>
</evidence>
<dbReference type="SUPFAM" id="SSF51161">
    <property type="entry name" value="Trimeric LpxA-like enzymes"/>
    <property type="match status" value="1"/>
</dbReference>
<feature type="active site" description="Proton acceptor" evidence="7">
    <location>
        <position position="257"/>
    </location>
</feature>
<sequence>MDDFRFFPQHEGIELERLASALKAELPDPAFAQVLIHGLAPLSRAKQGELTFINARRRADALAGLKATAILCTQELVDRVPEGCAALVCKDPQFAFAIAGQMLYPDAMRPSLVLGEPGVSEKAVVSASARFEDDVTIEAGAIVGDDVEIGRGSVISAGAVIGPGCSIGRNCHISPNVTLQCAFLGNRVIVHPGARVGQDGFGYSPSATGLTKIVQVGRVIIQDDVEIGANTTIDRGALDDTVIGEGTKIDNLVQIGHNVTVGRHCVLVSQVGISGSVILGDGVMLGGSVGVNGHLTIGDGAQIAGMSAVAGDVPAGARWGGIPARPMRAFLKDVAEMNARAFGRRKKGAGNE</sequence>
<accession>A0AAE2ZTA9</accession>
<dbReference type="GO" id="GO:0016020">
    <property type="term" value="C:membrane"/>
    <property type="evidence" value="ECO:0007669"/>
    <property type="project" value="GOC"/>
</dbReference>
<dbReference type="HAMAP" id="MF_00523">
    <property type="entry name" value="LpxD"/>
    <property type="match status" value="1"/>
</dbReference>
<gene>
    <name evidence="7 9" type="primary">lpxD</name>
    <name evidence="9" type="ORF">K1W69_24905</name>
</gene>
<evidence type="ECO:0000256" key="5">
    <source>
        <dbReference type="ARBA" id="ARBA00023098"/>
    </source>
</evidence>
<dbReference type="InterPro" id="IPR011004">
    <property type="entry name" value="Trimer_LpxA-like_sf"/>
</dbReference>
<dbReference type="Pfam" id="PF04613">
    <property type="entry name" value="LpxD"/>
    <property type="match status" value="1"/>
</dbReference>
<proteinExistence type="inferred from homology"/>
<comment type="pathway">
    <text evidence="7">Bacterial outer membrane biogenesis; LPS lipid A biosynthesis.</text>
</comment>
<dbReference type="GO" id="GO:0016410">
    <property type="term" value="F:N-acyltransferase activity"/>
    <property type="evidence" value="ECO:0007669"/>
    <property type="project" value="InterPro"/>
</dbReference>
<dbReference type="GO" id="GO:0009245">
    <property type="term" value="P:lipid A biosynthetic process"/>
    <property type="evidence" value="ECO:0007669"/>
    <property type="project" value="UniProtKB-UniRule"/>
</dbReference>
<dbReference type="EMBL" id="JAICBX010000006">
    <property type="protein sequence ID" value="MBW8640455.1"/>
    <property type="molecule type" value="Genomic_DNA"/>
</dbReference>
<comment type="function">
    <text evidence="7">Catalyzes the N-acylation of UDP-3-O-acylglucosamine using 3-hydroxyacyl-ACP as the acyl donor. Is involved in the biosynthesis of lipid A, a phosphorylated glycolipid that anchors the lipopolysaccharide to the outer membrane of the cell.</text>
</comment>
<reference evidence="9" key="1">
    <citation type="submission" date="2021-08" db="EMBL/GenBank/DDBJ databases">
        <title>Hoeflea bacterium WL0058 sp. nov., isolated from the sediment.</title>
        <authorList>
            <person name="Wang L."/>
            <person name="Zhang D."/>
        </authorList>
    </citation>
    <scope>NUCLEOTIDE SEQUENCE</scope>
    <source>
        <strain evidence="9">WL0058</strain>
    </source>
</reference>
<evidence type="ECO:0000313" key="10">
    <source>
        <dbReference type="Proteomes" id="UP001196509"/>
    </source>
</evidence>
<comment type="catalytic activity">
    <reaction evidence="7">
        <text>a UDP-3-O-[(3R)-3-hydroxyacyl]-alpha-D-glucosamine + a (3R)-hydroxyacyl-[ACP] = a UDP-2-N,3-O-bis[(3R)-3-hydroxyacyl]-alpha-D-glucosamine + holo-[ACP] + H(+)</text>
        <dbReference type="Rhea" id="RHEA:53836"/>
        <dbReference type="Rhea" id="RHEA-COMP:9685"/>
        <dbReference type="Rhea" id="RHEA-COMP:9945"/>
        <dbReference type="ChEBI" id="CHEBI:15378"/>
        <dbReference type="ChEBI" id="CHEBI:64479"/>
        <dbReference type="ChEBI" id="CHEBI:78827"/>
        <dbReference type="ChEBI" id="CHEBI:137740"/>
        <dbReference type="ChEBI" id="CHEBI:137748"/>
        <dbReference type="EC" id="2.3.1.191"/>
    </reaction>
</comment>
<comment type="subunit">
    <text evidence="7">Homotrimer.</text>
</comment>
<evidence type="ECO:0000256" key="1">
    <source>
        <dbReference type="ARBA" id="ARBA00022516"/>
    </source>
</evidence>
<dbReference type="NCBIfam" id="NF002060">
    <property type="entry name" value="PRK00892.1"/>
    <property type="match status" value="1"/>
</dbReference>
<dbReference type="CDD" id="cd03352">
    <property type="entry name" value="LbH_LpxD"/>
    <property type="match status" value="1"/>
</dbReference>
<dbReference type="GO" id="GO:0103118">
    <property type="term" value="F:UDP-3-O-[(3R)-3-hydroxyacyl]-glucosamine N-acyltransferase activity"/>
    <property type="evidence" value="ECO:0007669"/>
    <property type="project" value="UniProtKB-EC"/>
</dbReference>
<keyword evidence="2 7" id="KW-0441">Lipid A biosynthesis</keyword>
<evidence type="ECO:0000256" key="7">
    <source>
        <dbReference type="HAMAP-Rule" id="MF_00523"/>
    </source>
</evidence>
<organism evidence="9 10">
    <name type="scientific">Flavimaribacter sediminis</name>
    <dbReference type="NCBI Taxonomy" id="2865987"/>
    <lineage>
        <taxon>Bacteria</taxon>
        <taxon>Pseudomonadati</taxon>
        <taxon>Pseudomonadota</taxon>
        <taxon>Alphaproteobacteria</taxon>
        <taxon>Hyphomicrobiales</taxon>
        <taxon>Rhizobiaceae</taxon>
        <taxon>Flavimaribacter</taxon>
    </lineage>
</organism>
<dbReference type="InterPro" id="IPR007691">
    <property type="entry name" value="LpxD"/>
</dbReference>
<keyword evidence="1 7" id="KW-0444">Lipid biosynthesis</keyword>
<protein>
    <recommendedName>
        <fullName evidence="7">UDP-3-O-acylglucosamine N-acyltransferase</fullName>
        <ecNumber evidence="7">2.3.1.191</ecNumber>
    </recommendedName>
</protein>
<keyword evidence="5 7" id="KW-0443">Lipid metabolism</keyword>
<keyword evidence="4 7" id="KW-0677">Repeat</keyword>
<dbReference type="PANTHER" id="PTHR43378">
    <property type="entry name" value="UDP-3-O-ACYLGLUCOSAMINE N-ACYLTRANSFERASE"/>
    <property type="match status" value="1"/>
</dbReference>
<dbReference type="PANTHER" id="PTHR43378:SF2">
    <property type="entry name" value="UDP-3-O-ACYLGLUCOSAMINE N-ACYLTRANSFERASE 1, MITOCHONDRIAL-RELATED"/>
    <property type="match status" value="1"/>
</dbReference>
<dbReference type="Gene3D" id="2.160.10.10">
    <property type="entry name" value="Hexapeptide repeat proteins"/>
    <property type="match status" value="1"/>
</dbReference>
<dbReference type="InterPro" id="IPR001451">
    <property type="entry name" value="Hexapep"/>
</dbReference>
<dbReference type="Gene3D" id="3.40.1390.10">
    <property type="entry name" value="MurE/MurF, N-terminal domain"/>
    <property type="match status" value="1"/>
</dbReference>
<comment type="caution">
    <text evidence="9">The sequence shown here is derived from an EMBL/GenBank/DDBJ whole genome shotgun (WGS) entry which is preliminary data.</text>
</comment>
<dbReference type="InterPro" id="IPR020573">
    <property type="entry name" value="UDP_GlcNAc_AcTrfase_non-rep"/>
</dbReference>
<keyword evidence="6 7" id="KW-0012">Acyltransferase</keyword>
<evidence type="ECO:0000256" key="2">
    <source>
        <dbReference type="ARBA" id="ARBA00022556"/>
    </source>
</evidence>
<evidence type="ECO:0000256" key="6">
    <source>
        <dbReference type="ARBA" id="ARBA00023315"/>
    </source>
</evidence>
<feature type="domain" description="UDP-3-O-[3-hydroxymyristoyl] glucosamine N-acyltransferase non-repeat region" evidence="8">
    <location>
        <begin position="34"/>
        <end position="101"/>
    </location>
</feature>
<dbReference type="EC" id="2.3.1.191" evidence="7"/>
<evidence type="ECO:0000256" key="4">
    <source>
        <dbReference type="ARBA" id="ARBA00022737"/>
    </source>
</evidence>
<dbReference type="PROSITE" id="PS00101">
    <property type="entry name" value="HEXAPEP_TRANSFERASES"/>
    <property type="match status" value="1"/>
</dbReference>
<keyword evidence="3 7" id="KW-0808">Transferase</keyword>
<dbReference type="Proteomes" id="UP001196509">
    <property type="component" value="Unassembled WGS sequence"/>
</dbReference>
<name>A0AAE2ZTA9_9HYPH</name>
<comment type="similarity">
    <text evidence="7">Belongs to the transferase hexapeptide repeat family. LpxD subfamily.</text>
</comment>
<evidence type="ECO:0000259" key="8">
    <source>
        <dbReference type="Pfam" id="PF04613"/>
    </source>
</evidence>
<dbReference type="NCBIfam" id="TIGR01853">
    <property type="entry name" value="lipid_A_lpxD"/>
    <property type="match status" value="1"/>
</dbReference>
<dbReference type="AlphaFoldDB" id="A0AAE2ZTA9"/>
<evidence type="ECO:0000256" key="3">
    <source>
        <dbReference type="ARBA" id="ARBA00022679"/>
    </source>
</evidence>
<dbReference type="RefSeq" id="WP_220231175.1">
    <property type="nucleotide sequence ID" value="NZ_JAICBX010000006.1"/>
</dbReference>
<dbReference type="InterPro" id="IPR018357">
    <property type="entry name" value="Hexapep_transf_CS"/>
</dbReference>